<gene>
    <name evidence="1" type="ORF">NFC73_19380</name>
</gene>
<reference evidence="1 2" key="1">
    <citation type="submission" date="2022-06" db="EMBL/GenBank/DDBJ databases">
        <title>Pseudarthrobacter sp. strain RMG13 Genome sequencing and assembly.</title>
        <authorList>
            <person name="Kim I."/>
        </authorList>
    </citation>
    <scope>NUCLEOTIDE SEQUENCE [LARGE SCALE GENOMIC DNA]</scope>
    <source>
        <strain evidence="1 2">RMG13</strain>
    </source>
</reference>
<accession>A0ABT1LTT5</accession>
<comment type="caution">
    <text evidence="1">The sequence shown here is derived from an EMBL/GenBank/DDBJ whole genome shotgun (WGS) entry which is preliminary data.</text>
</comment>
<dbReference type="Proteomes" id="UP001524318">
    <property type="component" value="Unassembled WGS sequence"/>
</dbReference>
<dbReference type="EMBL" id="JANCLV010000021">
    <property type="protein sequence ID" value="MCP9001872.1"/>
    <property type="molecule type" value="Genomic_DNA"/>
</dbReference>
<keyword evidence="2" id="KW-1185">Reference proteome</keyword>
<organism evidence="1 2">
    <name type="scientific">Pseudarthrobacter humi</name>
    <dbReference type="NCBI Taxonomy" id="2952523"/>
    <lineage>
        <taxon>Bacteria</taxon>
        <taxon>Bacillati</taxon>
        <taxon>Actinomycetota</taxon>
        <taxon>Actinomycetes</taxon>
        <taxon>Micrococcales</taxon>
        <taxon>Micrococcaceae</taxon>
        <taxon>Pseudarthrobacter</taxon>
    </lineage>
</organism>
<dbReference type="RefSeq" id="WP_254752929.1">
    <property type="nucleotide sequence ID" value="NZ_JANCLV010000021.1"/>
</dbReference>
<sequence length="96" mass="10856">MEAQFEVEALIEHEYLVRAQAEGEVIESRFRVDPGALEQLELEGADERQVVRQTAVFLAAHQPVIDFPPMLDLADVIASYDDYPEQLRLQLAAESD</sequence>
<name>A0ABT1LTT5_9MICC</name>
<evidence type="ECO:0000313" key="1">
    <source>
        <dbReference type="EMBL" id="MCP9001872.1"/>
    </source>
</evidence>
<protein>
    <submittedName>
        <fullName evidence="1">Uncharacterized protein</fullName>
    </submittedName>
</protein>
<evidence type="ECO:0000313" key="2">
    <source>
        <dbReference type="Proteomes" id="UP001524318"/>
    </source>
</evidence>
<proteinExistence type="predicted"/>